<accession>A0A4U0VDR7</accession>
<feature type="compositionally biased region" description="Basic and acidic residues" evidence="1">
    <location>
        <begin position="472"/>
        <end position="486"/>
    </location>
</feature>
<dbReference type="AlphaFoldDB" id="A0A4U0VDR7"/>
<feature type="compositionally biased region" description="Polar residues" evidence="1">
    <location>
        <begin position="490"/>
        <end position="505"/>
    </location>
</feature>
<feature type="region of interest" description="Disordered" evidence="1">
    <location>
        <begin position="234"/>
        <end position="289"/>
    </location>
</feature>
<sequence length="552" mass="61208">MNGHDYNSFDSNFYHPFGYPYSTAAPQVTEDFWHQTPEVSDFTYKYYDSIIGVFFYFDPASSTDNMDTKVVKIGSATNHLSKRAAAPVKEYVDVYIGDQLVKTVPLRQLTRFSKAASRTFPAPKLTEETITHAEGHISRTEGKNQDAKSKTQATERKYQDTKAKTRATEGMNKDAKQKTENAEAKTKDAENGLQDAEEKTKDVDNGTKSEAEGVESCGDVKALAADGGALTTSSELADLEAKPEKSATPPKATASKIEVVSESKRKPTNPSDRKNSNREVVFEPKHQPKQQPNRIFRIELADVPNCPTARAVMQSLTWMEMNSGVHNSMTLLPFYVPDESKGYPIAAYIDIYAAALAFDLRPFPVNLRQTIFNIITIYRPRTADVICIAERVPLDDSVVKRMITSCYEHESEYEGSEWDDLLAYSEVNQPLNQRFMDVEKARRRFQSKQSRQQMQAEAILRQQHVWGMRGDATEHHDLNNGNDHGKGSGKTRQAGKSSAQTTVPKSPTVMEIGLEGETSSGGQTDGGEKANGGGKKKERNGKGVGGKHIPGV</sequence>
<dbReference type="Proteomes" id="UP000310066">
    <property type="component" value="Unassembled WGS sequence"/>
</dbReference>
<dbReference type="EMBL" id="NAJP01000006">
    <property type="protein sequence ID" value="TKA47191.1"/>
    <property type="molecule type" value="Genomic_DNA"/>
</dbReference>
<evidence type="ECO:0000313" key="2">
    <source>
        <dbReference type="EMBL" id="TKA47191.1"/>
    </source>
</evidence>
<feature type="compositionally biased region" description="Gly residues" evidence="1">
    <location>
        <begin position="542"/>
        <end position="552"/>
    </location>
</feature>
<reference evidence="2 3" key="1">
    <citation type="submission" date="2017-03" db="EMBL/GenBank/DDBJ databases">
        <title>Genomes of endolithic fungi from Antarctica.</title>
        <authorList>
            <person name="Coleine C."/>
            <person name="Masonjones S."/>
            <person name="Stajich J.E."/>
        </authorList>
    </citation>
    <scope>NUCLEOTIDE SEQUENCE [LARGE SCALE GENOMIC DNA]</scope>
    <source>
        <strain evidence="2 3">CCFEE 5311</strain>
    </source>
</reference>
<gene>
    <name evidence="2" type="ORF">B0A54_02669</name>
</gene>
<dbReference type="OrthoDB" id="3905772at2759"/>
<feature type="region of interest" description="Disordered" evidence="1">
    <location>
        <begin position="123"/>
        <end position="214"/>
    </location>
</feature>
<name>A0A4U0VDR7_9PEZI</name>
<feature type="region of interest" description="Disordered" evidence="1">
    <location>
        <begin position="472"/>
        <end position="552"/>
    </location>
</feature>
<dbReference type="SUPFAM" id="SSF57997">
    <property type="entry name" value="Tropomyosin"/>
    <property type="match status" value="1"/>
</dbReference>
<proteinExistence type="predicted"/>
<comment type="caution">
    <text evidence="2">The sequence shown here is derived from an EMBL/GenBank/DDBJ whole genome shotgun (WGS) entry which is preliminary data.</text>
</comment>
<evidence type="ECO:0000256" key="1">
    <source>
        <dbReference type="SAM" id="MobiDB-lite"/>
    </source>
</evidence>
<feature type="compositionally biased region" description="Basic and acidic residues" evidence="1">
    <location>
        <begin position="259"/>
        <end position="286"/>
    </location>
</feature>
<protein>
    <submittedName>
        <fullName evidence="2">Uncharacterized protein</fullName>
    </submittedName>
</protein>
<organism evidence="2 3">
    <name type="scientific">Friedmanniomyces endolithicus</name>
    <dbReference type="NCBI Taxonomy" id="329885"/>
    <lineage>
        <taxon>Eukaryota</taxon>
        <taxon>Fungi</taxon>
        <taxon>Dikarya</taxon>
        <taxon>Ascomycota</taxon>
        <taxon>Pezizomycotina</taxon>
        <taxon>Dothideomycetes</taxon>
        <taxon>Dothideomycetidae</taxon>
        <taxon>Mycosphaerellales</taxon>
        <taxon>Teratosphaeriaceae</taxon>
        <taxon>Friedmanniomyces</taxon>
    </lineage>
</organism>
<evidence type="ECO:0000313" key="3">
    <source>
        <dbReference type="Proteomes" id="UP000310066"/>
    </source>
</evidence>
<feature type="compositionally biased region" description="Basic and acidic residues" evidence="1">
    <location>
        <begin position="125"/>
        <end position="211"/>
    </location>
</feature>
<feature type="compositionally biased region" description="Gly residues" evidence="1">
    <location>
        <begin position="523"/>
        <end position="533"/>
    </location>
</feature>